<dbReference type="Gene3D" id="1.10.400.10">
    <property type="entry name" value="GI Alpha 1, domain 2-like"/>
    <property type="match status" value="1"/>
</dbReference>
<accession>A0ABV0PEY4</accession>
<sequence>MQTLNIDYVDDQNVPNLILTTLIIEVSSQRWQKQHAYAKVRNYTSASYANTVKEVDVIQVITLESWQVDAIKRVWNDHGVQQCYDRRREFQLSDSAK</sequence>
<reference evidence="1 2" key="1">
    <citation type="submission" date="2021-06" db="EMBL/GenBank/DDBJ databases">
        <authorList>
            <person name="Palmer J.M."/>
        </authorList>
    </citation>
    <scope>NUCLEOTIDE SEQUENCE [LARGE SCALE GENOMIC DNA]</scope>
    <source>
        <strain evidence="1 2">GA_2019</strain>
        <tissue evidence="1">Muscle</tissue>
    </source>
</reference>
<evidence type="ECO:0000313" key="2">
    <source>
        <dbReference type="Proteomes" id="UP001476798"/>
    </source>
</evidence>
<evidence type="ECO:0000313" key="1">
    <source>
        <dbReference type="EMBL" id="MEQ2182036.1"/>
    </source>
</evidence>
<keyword evidence="2" id="KW-1185">Reference proteome</keyword>
<dbReference type="SUPFAM" id="SSF47895">
    <property type="entry name" value="Transducin (alpha subunit), insertion domain"/>
    <property type="match status" value="1"/>
</dbReference>
<protein>
    <submittedName>
        <fullName evidence="1">Uncharacterized protein</fullName>
    </submittedName>
</protein>
<dbReference type="Proteomes" id="UP001476798">
    <property type="component" value="Unassembled WGS sequence"/>
</dbReference>
<comment type="caution">
    <text evidence="1">The sequence shown here is derived from an EMBL/GenBank/DDBJ whole genome shotgun (WGS) entry which is preliminary data.</text>
</comment>
<dbReference type="EMBL" id="JAHRIO010071450">
    <property type="protein sequence ID" value="MEQ2182036.1"/>
    <property type="molecule type" value="Genomic_DNA"/>
</dbReference>
<proteinExistence type="predicted"/>
<gene>
    <name evidence="1" type="ORF">GOODEAATRI_017885</name>
</gene>
<dbReference type="InterPro" id="IPR011025">
    <property type="entry name" value="GproteinA_insert"/>
</dbReference>
<name>A0ABV0PEY4_9TELE</name>
<organism evidence="1 2">
    <name type="scientific">Goodea atripinnis</name>
    <dbReference type="NCBI Taxonomy" id="208336"/>
    <lineage>
        <taxon>Eukaryota</taxon>
        <taxon>Metazoa</taxon>
        <taxon>Chordata</taxon>
        <taxon>Craniata</taxon>
        <taxon>Vertebrata</taxon>
        <taxon>Euteleostomi</taxon>
        <taxon>Actinopterygii</taxon>
        <taxon>Neopterygii</taxon>
        <taxon>Teleostei</taxon>
        <taxon>Neoteleostei</taxon>
        <taxon>Acanthomorphata</taxon>
        <taxon>Ovalentaria</taxon>
        <taxon>Atherinomorphae</taxon>
        <taxon>Cyprinodontiformes</taxon>
        <taxon>Goodeidae</taxon>
        <taxon>Goodea</taxon>
    </lineage>
</organism>